<feature type="transmembrane region" description="Helical" evidence="2">
    <location>
        <begin position="54"/>
        <end position="73"/>
    </location>
</feature>
<feature type="compositionally biased region" description="Acidic residues" evidence="1">
    <location>
        <begin position="1"/>
        <end position="12"/>
    </location>
</feature>
<dbReference type="EMBL" id="KC117377">
    <property type="protein sequence ID" value="AGC34393.1"/>
    <property type="molecule type" value="Genomic_DNA"/>
</dbReference>
<accession>L7TJ25</accession>
<organism evidence="3 4">
    <name type="scientific">Haloarcula vallismortis tailed virus 1</name>
    <dbReference type="NCBI Taxonomy" id="1262528"/>
    <lineage>
        <taxon>Viruses</taxon>
        <taxon>Duplodnaviria</taxon>
        <taxon>Heunggongvirae</taxon>
        <taxon>Uroviricota</taxon>
        <taxon>Caudoviricetes</taxon>
        <taxon>Thumleimavirales</taxon>
        <taxon>Druskaviridae</taxon>
        <taxon>Tredecimvirus</taxon>
        <taxon>Tredecimvirus thailandense</taxon>
        <taxon>Tredecimvirus HVTV1</taxon>
    </lineage>
</organism>
<keyword evidence="2" id="KW-1133">Transmembrane helix</keyword>
<evidence type="ECO:0000313" key="3">
    <source>
        <dbReference type="EMBL" id="AGC34393.1"/>
    </source>
</evidence>
<keyword evidence="4" id="KW-1185">Reference proteome</keyword>
<evidence type="ECO:0000313" key="4">
    <source>
        <dbReference type="Proteomes" id="UP000011137"/>
    </source>
</evidence>
<dbReference type="KEGG" id="vg:14477264"/>
<keyword evidence="2" id="KW-0812">Transmembrane</keyword>
<name>L7TJ25_9CAUD</name>
<dbReference type="Proteomes" id="UP000011137">
    <property type="component" value="Segment"/>
</dbReference>
<feature type="region of interest" description="Disordered" evidence="1">
    <location>
        <begin position="1"/>
        <end position="20"/>
    </location>
</feature>
<protein>
    <submittedName>
        <fullName evidence="3">Uncharacterized protein</fullName>
    </submittedName>
</protein>
<sequence>MPENNDNPDQESGETQSTQSRHWLTNDGLAYLLNISLVGVLAASAAGYQVELSGTLLTVYAASIALANLWAFGSQAASKLGDMMSGPGA</sequence>
<keyword evidence="2" id="KW-0472">Membrane</keyword>
<gene>
    <name evidence="3" type="primary">23</name>
    <name evidence="3" type="ORF">HVTV1_23</name>
</gene>
<proteinExistence type="predicted"/>
<dbReference type="OrthoDB" id="35198at10239"/>
<feature type="transmembrane region" description="Helical" evidence="2">
    <location>
        <begin position="29"/>
        <end position="48"/>
    </location>
</feature>
<dbReference type="RefSeq" id="YP_007378929.1">
    <property type="nucleotide sequence ID" value="NC_020158.1"/>
</dbReference>
<dbReference type="GeneID" id="14477264"/>
<evidence type="ECO:0000256" key="1">
    <source>
        <dbReference type="SAM" id="MobiDB-lite"/>
    </source>
</evidence>
<evidence type="ECO:0000256" key="2">
    <source>
        <dbReference type="SAM" id="Phobius"/>
    </source>
</evidence>
<reference evidence="3 4" key="1">
    <citation type="journal article" date="2013" name="J. Virol.">
        <title>Insights into head-tailed viruses infecting extremely halophilic archaea.</title>
        <authorList>
            <person name="Pietila M.K."/>
            <person name="Laurinmaki P."/>
            <person name="Russell D.A."/>
            <person name="Ko C.C."/>
            <person name="Jacobs-Sera D."/>
            <person name="Butcher S.J."/>
            <person name="Bamford D.H."/>
            <person name="Hendrix R.W."/>
        </authorList>
    </citation>
    <scope>NUCLEOTIDE SEQUENCE [LARGE SCALE GENOMIC DNA]</scope>
</reference>